<dbReference type="AlphaFoldDB" id="A0AAP6BFC4"/>
<dbReference type="InterPro" id="IPR013216">
    <property type="entry name" value="Methyltransf_11"/>
</dbReference>
<dbReference type="EMBL" id="JARAWC010000021">
    <property type="protein sequence ID" value="MDX2963427.1"/>
    <property type="molecule type" value="Genomic_DNA"/>
</dbReference>
<gene>
    <name evidence="3" type="ORF">PV399_27435</name>
    <name evidence="4" type="ORF">PV666_35565</name>
</gene>
<evidence type="ECO:0000313" key="6">
    <source>
        <dbReference type="Proteomes" id="UP001282288"/>
    </source>
</evidence>
<name>A0AAP6BFC4_9ACTN</name>
<reference evidence="3 5" key="1">
    <citation type="journal article" date="2023" name="Microb. Genom.">
        <title>Mesoterricola silvestris gen. nov., sp. nov., Mesoterricola sediminis sp. nov., Geothrix oryzae sp. nov., Geothrix edaphica sp. nov., Geothrix rubra sp. nov., and Geothrix limicola sp. nov., six novel members of Acidobacteriota isolated from soils.</title>
        <authorList>
            <person name="Weisberg A.J."/>
            <person name="Pearce E."/>
            <person name="Kramer C.G."/>
            <person name="Chang J.H."/>
            <person name="Clarke C.R."/>
        </authorList>
    </citation>
    <scope>NUCLEOTIDE SEQUENCE</scope>
    <source>
        <strain evidence="4 5">NB05-1H</strain>
        <strain evidence="3">NRRL_B-16521</strain>
    </source>
</reference>
<protein>
    <submittedName>
        <fullName evidence="3">Class I SAM-dependent methyltransferase</fullName>
    </submittedName>
</protein>
<comment type="caution">
    <text evidence="3">The sequence shown here is derived from an EMBL/GenBank/DDBJ whole genome shotgun (WGS) entry which is preliminary data.</text>
</comment>
<feature type="compositionally biased region" description="Low complexity" evidence="1">
    <location>
        <begin position="194"/>
        <end position="203"/>
    </location>
</feature>
<feature type="domain" description="Methyltransferase type 11" evidence="2">
    <location>
        <begin position="39"/>
        <end position="126"/>
    </location>
</feature>
<dbReference type="GO" id="GO:0008757">
    <property type="term" value="F:S-adenosylmethionine-dependent methyltransferase activity"/>
    <property type="evidence" value="ECO:0007669"/>
    <property type="project" value="InterPro"/>
</dbReference>
<proteinExistence type="predicted"/>
<dbReference type="InterPro" id="IPR029063">
    <property type="entry name" value="SAM-dependent_MTases_sf"/>
</dbReference>
<sequence length="227" mass="25128">MAASADTGHRRLEALAALWDPGSFELLDRLGLRSGWRCLEVGSGTGSLARWLTYRCPRGEVVATDVDMRFLDDRAGEGRPNLCVLRHDVVEGPEFAAGPFDLVRTRAVLVHLPDRAEVVARMARWLMVEEPAISPASSSPHPLPKAGERLIRLSGTQGRIEVEEHVPVLTCLLQMTEIEKDLGESRPSERVRSAPARRTVPQRAPRRRGLSERLPGCRRRPVPARAG</sequence>
<dbReference type="Gene3D" id="3.40.50.150">
    <property type="entry name" value="Vaccinia Virus protein VP39"/>
    <property type="match status" value="1"/>
</dbReference>
<accession>A0AAP6BFC4</accession>
<evidence type="ECO:0000313" key="5">
    <source>
        <dbReference type="Proteomes" id="UP001272987"/>
    </source>
</evidence>
<dbReference type="GO" id="GO:0032259">
    <property type="term" value="P:methylation"/>
    <property type="evidence" value="ECO:0007669"/>
    <property type="project" value="UniProtKB-KW"/>
</dbReference>
<dbReference type="Pfam" id="PF08241">
    <property type="entry name" value="Methyltransf_11"/>
    <property type="match status" value="1"/>
</dbReference>
<evidence type="ECO:0000256" key="1">
    <source>
        <dbReference type="SAM" id="MobiDB-lite"/>
    </source>
</evidence>
<feature type="compositionally biased region" description="Basic and acidic residues" evidence="1">
    <location>
        <begin position="182"/>
        <end position="192"/>
    </location>
</feature>
<feature type="compositionally biased region" description="Basic residues" evidence="1">
    <location>
        <begin position="216"/>
        <end position="227"/>
    </location>
</feature>
<keyword evidence="3" id="KW-0808">Transferase</keyword>
<organism evidence="3 6">
    <name type="scientific">Streptomyces acidiscabies</name>
    <dbReference type="NCBI Taxonomy" id="42234"/>
    <lineage>
        <taxon>Bacteria</taxon>
        <taxon>Bacillati</taxon>
        <taxon>Actinomycetota</taxon>
        <taxon>Actinomycetes</taxon>
        <taxon>Kitasatosporales</taxon>
        <taxon>Streptomycetaceae</taxon>
        <taxon>Streptomyces</taxon>
    </lineage>
</organism>
<dbReference type="SUPFAM" id="SSF53335">
    <property type="entry name" value="S-adenosyl-L-methionine-dependent methyltransferases"/>
    <property type="match status" value="1"/>
</dbReference>
<dbReference type="GeneID" id="69809151"/>
<keyword evidence="3" id="KW-0489">Methyltransferase</keyword>
<feature type="region of interest" description="Disordered" evidence="1">
    <location>
        <begin position="182"/>
        <end position="227"/>
    </location>
</feature>
<dbReference type="Proteomes" id="UP001272987">
    <property type="component" value="Unassembled WGS sequence"/>
</dbReference>
<dbReference type="RefSeq" id="WP_010359070.1">
    <property type="nucleotide sequence ID" value="NZ_BCMK01000005.1"/>
</dbReference>
<dbReference type="EMBL" id="JARAWP010000025">
    <property type="protein sequence ID" value="MDX3023161.1"/>
    <property type="molecule type" value="Genomic_DNA"/>
</dbReference>
<evidence type="ECO:0000313" key="3">
    <source>
        <dbReference type="EMBL" id="MDX2963427.1"/>
    </source>
</evidence>
<keyword evidence="5" id="KW-1185">Reference proteome</keyword>
<dbReference type="Proteomes" id="UP001282288">
    <property type="component" value="Unassembled WGS sequence"/>
</dbReference>
<dbReference type="CDD" id="cd02440">
    <property type="entry name" value="AdoMet_MTases"/>
    <property type="match status" value="1"/>
</dbReference>
<evidence type="ECO:0000259" key="2">
    <source>
        <dbReference type="Pfam" id="PF08241"/>
    </source>
</evidence>
<evidence type="ECO:0000313" key="4">
    <source>
        <dbReference type="EMBL" id="MDX3023161.1"/>
    </source>
</evidence>